<proteinExistence type="predicted"/>
<evidence type="ECO:0000313" key="2">
    <source>
        <dbReference type="Proteomes" id="UP001597112"/>
    </source>
</evidence>
<sequence>MRELAICIVLLTLFASCGQQPKIDYEEKIDTTSVVDDRVKDTTKILVSELPIKFDSTDILIFAIGLVDLQERGGYSKIGSGSYGSSDIASSYFNQDYLIGNFINLVFQDKGRNERKLTDKKILIRNVNFLREIFSKTKAGYLLYSISDRDSNGDKELSHSDLEALYISKIDGTDFKKITKELHEFYDYKLIKGESKVYFRTLEDKNKDGELNNQDKFHYYYIDFTAENYVVTEYNPVKIFE</sequence>
<dbReference type="EMBL" id="JBHTKA010000003">
    <property type="protein sequence ID" value="MFD0999727.1"/>
    <property type="molecule type" value="Genomic_DNA"/>
</dbReference>
<evidence type="ECO:0008006" key="3">
    <source>
        <dbReference type="Google" id="ProtNLM"/>
    </source>
</evidence>
<gene>
    <name evidence="1" type="ORF">ACFQ21_10430</name>
</gene>
<protein>
    <recommendedName>
        <fullName evidence="3">Lipoprotein</fullName>
    </recommendedName>
</protein>
<evidence type="ECO:0000313" key="1">
    <source>
        <dbReference type="EMBL" id="MFD0999727.1"/>
    </source>
</evidence>
<dbReference type="PROSITE" id="PS51257">
    <property type="entry name" value="PROKAR_LIPOPROTEIN"/>
    <property type="match status" value="1"/>
</dbReference>
<keyword evidence="2" id="KW-1185">Reference proteome</keyword>
<organism evidence="1 2">
    <name type="scientific">Ohtaekwangia kribbensis</name>
    <dbReference type="NCBI Taxonomy" id="688913"/>
    <lineage>
        <taxon>Bacteria</taxon>
        <taxon>Pseudomonadati</taxon>
        <taxon>Bacteroidota</taxon>
        <taxon>Cytophagia</taxon>
        <taxon>Cytophagales</taxon>
        <taxon>Fulvivirgaceae</taxon>
        <taxon>Ohtaekwangia</taxon>
    </lineage>
</organism>
<accession>A0ABW3K0Y6</accession>
<reference evidence="2" key="1">
    <citation type="journal article" date="2019" name="Int. J. Syst. Evol. Microbiol.">
        <title>The Global Catalogue of Microorganisms (GCM) 10K type strain sequencing project: providing services to taxonomists for standard genome sequencing and annotation.</title>
        <authorList>
            <consortium name="The Broad Institute Genomics Platform"/>
            <consortium name="The Broad Institute Genome Sequencing Center for Infectious Disease"/>
            <person name="Wu L."/>
            <person name="Ma J."/>
        </authorList>
    </citation>
    <scope>NUCLEOTIDE SEQUENCE [LARGE SCALE GENOMIC DNA]</scope>
    <source>
        <strain evidence="2">CCUG 58938</strain>
    </source>
</reference>
<comment type="caution">
    <text evidence="1">The sequence shown here is derived from an EMBL/GenBank/DDBJ whole genome shotgun (WGS) entry which is preliminary data.</text>
</comment>
<name>A0ABW3K0Y6_9BACT</name>
<dbReference type="RefSeq" id="WP_377578678.1">
    <property type="nucleotide sequence ID" value="NZ_JBHTKA010000003.1"/>
</dbReference>
<dbReference type="Proteomes" id="UP001597112">
    <property type="component" value="Unassembled WGS sequence"/>
</dbReference>